<keyword evidence="11" id="KW-1185">Reference proteome</keyword>
<keyword evidence="3 10" id="KW-0347">Helicase</keyword>
<evidence type="ECO:0000259" key="8">
    <source>
        <dbReference type="PROSITE" id="PS51192"/>
    </source>
</evidence>
<organism evidence="10 11">
    <name type="scientific">Shouchella lehensis G1</name>
    <dbReference type="NCBI Taxonomy" id="1246626"/>
    <lineage>
        <taxon>Bacteria</taxon>
        <taxon>Bacillati</taxon>
        <taxon>Bacillota</taxon>
        <taxon>Bacilli</taxon>
        <taxon>Bacillales</taxon>
        <taxon>Bacillaceae</taxon>
        <taxon>Shouchella</taxon>
    </lineage>
</organism>
<sequence length="505" mass="58382">MLERDLQRLFGFQSFKEGQKEIIEAFMAGNDVFAMLPTGRGKSLCYQLPAFLAEGLTIVVSPLLSLMEDQVAQLKKAGRKQVVALNSFSSKQERQKLLQQVNDYKIVYLSPEMLQAQDVVNSLSKQQISYFVIDEAHCISYWGHDFRADYLRLREVKALLDHPPTLAITATADETVRADIKNQLQLREPVEILDRVNRENITLFVEKYETTEQKMIRLKQIVQQYELPGLVYAQTRAQAEWYCEQLQRDCPELSIGYYHGGMDSMDRMLVQEQFLSNQLDLICATNAFGMGVNKQDIRFIIHLQQPLDVASYLQEIGRAGRDGLPSLALVLLSPEDPFYASRLIQNRVEERGSLEALPHILAMPFTNKSELRIRLEQSYGEQGQMILFLLEKWGVIVDDKGTWKNQHETITKLKAYFEKQEQTRQQRLDTMTVYSENHNQCRRNLLLRPFDEHARLQANCCDICGATLDSFQKQKQQPAKGLFQWDEELAYIFNQLYIERGTKGE</sequence>
<dbReference type="InterPro" id="IPR001650">
    <property type="entry name" value="Helicase_C-like"/>
</dbReference>
<dbReference type="GO" id="GO:0030894">
    <property type="term" value="C:replisome"/>
    <property type="evidence" value="ECO:0007669"/>
    <property type="project" value="TreeGrafter"/>
</dbReference>
<dbReference type="GO" id="GO:0009378">
    <property type="term" value="F:four-way junction helicase activity"/>
    <property type="evidence" value="ECO:0007669"/>
    <property type="project" value="TreeGrafter"/>
</dbReference>
<dbReference type="SMART" id="SM00490">
    <property type="entry name" value="HELICc"/>
    <property type="match status" value="1"/>
</dbReference>
<dbReference type="Pfam" id="PF16124">
    <property type="entry name" value="RecQ_Zn_bind"/>
    <property type="match status" value="1"/>
</dbReference>
<dbReference type="InterPro" id="IPR011545">
    <property type="entry name" value="DEAD/DEAH_box_helicase_dom"/>
</dbReference>
<keyword evidence="1" id="KW-0547">Nucleotide-binding</keyword>
<feature type="domain" description="Helicase C-terminal" evidence="9">
    <location>
        <begin position="217"/>
        <end position="369"/>
    </location>
</feature>
<dbReference type="InterPro" id="IPR027417">
    <property type="entry name" value="P-loop_NTPase"/>
</dbReference>
<dbReference type="AlphaFoldDB" id="A0A060LY02"/>
<dbReference type="GO" id="GO:0006310">
    <property type="term" value="P:DNA recombination"/>
    <property type="evidence" value="ECO:0007669"/>
    <property type="project" value="InterPro"/>
</dbReference>
<keyword evidence="4" id="KW-0067">ATP-binding</keyword>
<evidence type="ECO:0000259" key="9">
    <source>
        <dbReference type="PROSITE" id="PS51194"/>
    </source>
</evidence>
<dbReference type="GO" id="GO:0006281">
    <property type="term" value="P:DNA repair"/>
    <property type="evidence" value="ECO:0007669"/>
    <property type="project" value="TreeGrafter"/>
</dbReference>
<evidence type="ECO:0000256" key="3">
    <source>
        <dbReference type="ARBA" id="ARBA00022806"/>
    </source>
</evidence>
<dbReference type="PANTHER" id="PTHR13710:SF84">
    <property type="entry name" value="ATP-DEPENDENT DNA HELICASE RECS-RELATED"/>
    <property type="match status" value="1"/>
</dbReference>
<evidence type="ECO:0000256" key="5">
    <source>
        <dbReference type="ARBA" id="ARBA00023125"/>
    </source>
</evidence>
<keyword evidence="5" id="KW-0238">DNA-binding</keyword>
<protein>
    <recommendedName>
        <fullName evidence="6">ATP-dependent DNA helicase RecQ</fullName>
    </recommendedName>
    <alternativeName>
        <fullName evidence="7">DNA 3'-5' helicase RecQ</fullName>
    </alternativeName>
</protein>
<dbReference type="InterPro" id="IPR004589">
    <property type="entry name" value="DNA_helicase_ATP-dep_RecQ"/>
</dbReference>
<evidence type="ECO:0000256" key="1">
    <source>
        <dbReference type="ARBA" id="ARBA00022741"/>
    </source>
</evidence>
<dbReference type="Pfam" id="PF00270">
    <property type="entry name" value="DEAD"/>
    <property type="match status" value="1"/>
</dbReference>
<dbReference type="InterPro" id="IPR014001">
    <property type="entry name" value="Helicase_ATP-bd"/>
</dbReference>
<keyword evidence="2" id="KW-0378">Hydrolase</keyword>
<reference evidence="10 11" key="1">
    <citation type="journal article" date="2014" name="Gene">
        <title>A comparative genomic analysis of the alkalitolerant soil bacterium Bacillus lehensis G1.</title>
        <authorList>
            <person name="Noor Y.M."/>
            <person name="Samsulrizal N.H."/>
            <person name="Jema'on N.A."/>
            <person name="Low K.O."/>
            <person name="Ramli A.N."/>
            <person name="Alias N.I."/>
            <person name="Damis S.I."/>
            <person name="Fuzi S.F."/>
            <person name="Isa M.N."/>
            <person name="Murad A.M."/>
            <person name="Raih M.F."/>
            <person name="Bakar F.D."/>
            <person name="Najimudin N."/>
            <person name="Mahadi N.M."/>
            <person name="Illias R.M."/>
        </authorList>
    </citation>
    <scope>NUCLEOTIDE SEQUENCE [LARGE SCALE GENOMIC DNA]</scope>
    <source>
        <strain evidence="10 11">G1</strain>
    </source>
</reference>
<dbReference type="STRING" id="1246626.BleG1_2072"/>
<feature type="domain" description="Helicase ATP-binding" evidence="8">
    <location>
        <begin position="23"/>
        <end position="190"/>
    </location>
</feature>
<evidence type="ECO:0000256" key="7">
    <source>
        <dbReference type="ARBA" id="ARBA00044550"/>
    </source>
</evidence>
<name>A0A060LY02_9BACI</name>
<dbReference type="GO" id="GO:0003677">
    <property type="term" value="F:DNA binding"/>
    <property type="evidence" value="ECO:0007669"/>
    <property type="project" value="UniProtKB-KW"/>
</dbReference>
<dbReference type="Proteomes" id="UP000027142">
    <property type="component" value="Chromosome"/>
</dbReference>
<dbReference type="FunFam" id="3.40.50.300:FF:001363">
    <property type="entry name" value="ATP-dependent DNA helicase RecQ"/>
    <property type="match status" value="1"/>
</dbReference>
<dbReference type="PATRIC" id="fig|1246626.3.peg.2072"/>
<dbReference type="GO" id="GO:0005737">
    <property type="term" value="C:cytoplasm"/>
    <property type="evidence" value="ECO:0007669"/>
    <property type="project" value="TreeGrafter"/>
</dbReference>
<dbReference type="HOGENOM" id="CLU_001103_9_7_9"/>
<accession>A0A060LY02</accession>
<dbReference type="KEGG" id="ble:BleG1_2072"/>
<dbReference type="PROSITE" id="PS51192">
    <property type="entry name" value="HELICASE_ATP_BIND_1"/>
    <property type="match status" value="1"/>
</dbReference>
<dbReference type="GO" id="GO:0005524">
    <property type="term" value="F:ATP binding"/>
    <property type="evidence" value="ECO:0007669"/>
    <property type="project" value="UniProtKB-KW"/>
</dbReference>
<dbReference type="Pfam" id="PF00271">
    <property type="entry name" value="Helicase_C"/>
    <property type="match status" value="1"/>
</dbReference>
<dbReference type="CDD" id="cd17920">
    <property type="entry name" value="DEXHc_RecQ"/>
    <property type="match status" value="1"/>
</dbReference>
<dbReference type="EMBL" id="CP003923">
    <property type="protein sequence ID" value="AIC94650.1"/>
    <property type="molecule type" value="Genomic_DNA"/>
</dbReference>
<dbReference type="eggNOG" id="COG0514">
    <property type="taxonomic scope" value="Bacteria"/>
</dbReference>
<proteinExistence type="predicted"/>
<dbReference type="RefSeq" id="WP_038480352.1">
    <property type="nucleotide sequence ID" value="NZ_CP003923.1"/>
</dbReference>
<dbReference type="InterPro" id="IPR032284">
    <property type="entry name" value="RecQ_Zn-bd"/>
</dbReference>
<dbReference type="NCBIfam" id="TIGR00614">
    <property type="entry name" value="recQ_fam"/>
    <property type="match status" value="1"/>
</dbReference>
<evidence type="ECO:0000256" key="4">
    <source>
        <dbReference type="ARBA" id="ARBA00022840"/>
    </source>
</evidence>
<dbReference type="PANTHER" id="PTHR13710">
    <property type="entry name" value="DNA HELICASE RECQ FAMILY MEMBER"/>
    <property type="match status" value="1"/>
</dbReference>
<dbReference type="SMART" id="SM00487">
    <property type="entry name" value="DEXDc"/>
    <property type="match status" value="1"/>
</dbReference>
<dbReference type="InterPro" id="IPR002464">
    <property type="entry name" value="DNA/RNA_helicase_DEAH_CS"/>
</dbReference>
<dbReference type="PROSITE" id="PS51194">
    <property type="entry name" value="HELICASE_CTER"/>
    <property type="match status" value="1"/>
</dbReference>
<dbReference type="SUPFAM" id="SSF52540">
    <property type="entry name" value="P-loop containing nucleoside triphosphate hydrolases"/>
    <property type="match status" value="1"/>
</dbReference>
<dbReference type="OrthoDB" id="9763310at2"/>
<dbReference type="PROSITE" id="PS00690">
    <property type="entry name" value="DEAH_ATP_HELICASE"/>
    <property type="match status" value="1"/>
</dbReference>
<evidence type="ECO:0000256" key="2">
    <source>
        <dbReference type="ARBA" id="ARBA00022801"/>
    </source>
</evidence>
<dbReference type="GO" id="GO:0016787">
    <property type="term" value="F:hydrolase activity"/>
    <property type="evidence" value="ECO:0007669"/>
    <property type="project" value="UniProtKB-KW"/>
</dbReference>
<dbReference type="GO" id="GO:0043590">
    <property type="term" value="C:bacterial nucleoid"/>
    <property type="evidence" value="ECO:0007669"/>
    <property type="project" value="TreeGrafter"/>
</dbReference>
<dbReference type="GO" id="GO:0043138">
    <property type="term" value="F:3'-5' DNA helicase activity"/>
    <property type="evidence" value="ECO:0007669"/>
    <property type="project" value="TreeGrafter"/>
</dbReference>
<dbReference type="Gene3D" id="3.40.50.300">
    <property type="entry name" value="P-loop containing nucleotide triphosphate hydrolases"/>
    <property type="match status" value="2"/>
</dbReference>
<evidence type="ECO:0000256" key="6">
    <source>
        <dbReference type="ARBA" id="ARBA00044535"/>
    </source>
</evidence>
<evidence type="ECO:0000313" key="10">
    <source>
        <dbReference type="EMBL" id="AIC94650.1"/>
    </source>
</evidence>
<evidence type="ECO:0000313" key="11">
    <source>
        <dbReference type="Proteomes" id="UP000027142"/>
    </source>
</evidence>
<gene>
    <name evidence="10" type="ORF">BleG1_2072</name>
</gene>